<keyword evidence="3" id="KW-1185">Reference proteome</keyword>
<protein>
    <submittedName>
        <fullName evidence="2">Uncharacterized protein</fullName>
    </submittedName>
</protein>
<evidence type="ECO:0000313" key="3">
    <source>
        <dbReference type="Proteomes" id="UP001530315"/>
    </source>
</evidence>
<keyword evidence="1" id="KW-1133">Transmembrane helix</keyword>
<comment type="caution">
    <text evidence="2">The sequence shown here is derived from an EMBL/GenBank/DDBJ whole genome shotgun (WGS) entry which is preliminary data.</text>
</comment>
<reference evidence="2 3" key="1">
    <citation type="submission" date="2024-10" db="EMBL/GenBank/DDBJ databases">
        <title>Updated reference genomes for cyclostephanoid diatoms.</title>
        <authorList>
            <person name="Roberts W.R."/>
            <person name="Alverson A.J."/>
        </authorList>
    </citation>
    <scope>NUCLEOTIDE SEQUENCE [LARGE SCALE GENOMIC DNA]</scope>
    <source>
        <strain evidence="2 3">AJA276-08</strain>
    </source>
</reference>
<dbReference type="AlphaFoldDB" id="A0ABD3PG97"/>
<keyword evidence="1" id="KW-0472">Membrane</keyword>
<gene>
    <name evidence="2" type="ORF">ACHAW5_004730</name>
</gene>
<feature type="transmembrane region" description="Helical" evidence="1">
    <location>
        <begin position="38"/>
        <end position="54"/>
    </location>
</feature>
<accession>A0ABD3PG97</accession>
<organism evidence="2 3">
    <name type="scientific">Stephanodiscus triporus</name>
    <dbReference type="NCBI Taxonomy" id="2934178"/>
    <lineage>
        <taxon>Eukaryota</taxon>
        <taxon>Sar</taxon>
        <taxon>Stramenopiles</taxon>
        <taxon>Ochrophyta</taxon>
        <taxon>Bacillariophyta</taxon>
        <taxon>Coscinodiscophyceae</taxon>
        <taxon>Thalassiosirophycidae</taxon>
        <taxon>Stephanodiscales</taxon>
        <taxon>Stephanodiscaceae</taxon>
        <taxon>Stephanodiscus</taxon>
    </lineage>
</organism>
<dbReference type="Proteomes" id="UP001530315">
    <property type="component" value="Unassembled WGS sequence"/>
</dbReference>
<name>A0ABD3PG97_9STRA</name>
<sequence>MWVASGWNDSPQFLSSSNQDIISKDLVQFVCSDVRGKMMLYVGVLLSTQPFFILGIEDVSEARSNAFGAMGMFMATFGLSVFGMIRSSQSAKEDIDNADGYQLSGMNQAEYYGSSRYD</sequence>
<feature type="transmembrane region" description="Helical" evidence="1">
    <location>
        <begin position="66"/>
        <end position="85"/>
    </location>
</feature>
<keyword evidence="1" id="KW-0812">Transmembrane</keyword>
<proteinExistence type="predicted"/>
<dbReference type="EMBL" id="JALLAZ020000792">
    <property type="protein sequence ID" value="KAL3787160.1"/>
    <property type="molecule type" value="Genomic_DNA"/>
</dbReference>
<evidence type="ECO:0000313" key="2">
    <source>
        <dbReference type="EMBL" id="KAL3787160.1"/>
    </source>
</evidence>
<evidence type="ECO:0000256" key="1">
    <source>
        <dbReference type="SAM" id="Phobius"/>
    </source>
</evidence>